<feature type="transmembrane region" description="Helical" evidence="5">
    <location>
        <begin position="141"/>
        <end position="161"/>
    </location>
</feature>
<dbReference type="PANTHER" id="PTHR13285:SF18">
    <property type="entry name" value="PROTEIN-CYSTEINE N-PALMITOYLTRANSFERASE RASP"/>
    <property type="match status" value="1"/>
</dbReference>
<dbReference type="Pfam" id="PF03062">
    <property type="entry name" value="MBOAT"/>
    <property type="match status" value="1"/>
</dbReference>
<dbReference type="GO" id="GO:0005783">
    <property type="term" value="C:endoplasmic reticulum"/>
    <property type="evidence" value="ECO:0007669"/>
    <property type="project" value="TreeGrafter"/>
</dbReference>
<sequence length="755" mass="83816">MEAEPLRMVPNARSASLLHWGMAAAATSSSTSLASLPSKSDGVCGGGGGKNDDTGTVLPLNRATMADAEASVNRAYLSRTSLEYILCVAFVVVGIFYSCVYRIACIGREHHEELKENLKPPWALYRWLGSKGVDVTDLQCYYFVVAMPPSIPYMIGFLLLSRRLRRHAASKTATAVKESTIAAAGDGKERSGSMASIHHPEHVIGDSSVGRGSVSPTLLIRKDVSTLQFLHIIAGMFIALCLCGPGFLFGVVMMLLNFYLIAPLYKRASFRVSMTVMWVMHVLVLFLNYHAGGYQFAWFGLSFLDNLWSPLIQWTTQYNMSVLRMISFNSDLWESVSCGEERRQKSLAKHARTCIACAQIRDQHRHAVTSLPPEALSCYKCRTECSRHVEEFTLSAYLGYIFYLPLFMAGPVSSFNAYVSYQHYSARSIEGKAIWRYGFRLLCHAILLATLMHYVPIMAILLTPAPSASGAAEAVPAAGAIAAEGAALARSSGAMAVTTSSSPAGNALQNMVSTTTATTTPTAAVVTLSVLDQMGVTEKASLFVLALAFLWAKFDVVWRFFRFFALLDGFDPPEDMPRCFANTVNIQSFWRDWHASFNLWIVRYMYIPMGGSRTKSLSIFPIFFFIAIWHDIELRLIFWATIMCTALIPEIAVTLFFSSENPLVMRIKRSPLMWRYLRVLGTQLALMELTVANLVGFSVGTTGAAWAAQHMFREMSFTFKILAPCFYLCAAIISIQDSDQKAYEQQQLKLKYDLQ</sequence>
<protein>
    <submittedName>
        <fullName evidence="6">MBOAT, membrane-bound O-acyltransferase family protein</fullName>
    </submittedName>
</protein>
<keyword evidence="4 5" id="KW-0472">Membrane</keyword>
<feature type="transmembrane region" description="Helical" evidence="5">
    <location>
        <begin position="229"/>
        <end position="262"/>
    </location>
</feature>
<name>A0A504X241_LEIDO</name>
<dbReference type="GO" id="GO:0016020">
    <property type="term" value="C:membrane"/>
    <property type="evidence" value="ECO:0007669"/>
    <property type="project" value="UniProtKB-SubCell"/>
</dbReference>
<feature type="transmembrane region" description="Helical" evidence="5">
    <location>
        <begin position="717"/>
        <end position="735"/>
    </location>
</feature>
<dbReference type="AlphaFoldDB" id="A0A504X241"/>
<feature type="transmembrane region" description="Helical" evidence="5">
    <location>
        <begin position="677"/>
        <end position="697"/>
    </location>
</feature>
<dbReference type="Proteomes" id="UP000318821">
    <property type="component" value="Unassembled WGS sequence"/>
</dbReference>
<comment type="caution">
    <text evidence="6">The sequence shown here is derived from an EMBL/GenBank/DDBJ whole genome shotgun (WGS) entry which is preliminary data.</text>
</comment>
<dbReference type="VEuPathDB" id="TriTrypDB:LDHU3_19.1650"/>
<feature type="transmembrane region" description="Helical" evidence="5">
    <location>
        <begin position="400"/>
        <end position="421"/>
    </location>
</feature>
<feature type="transmembrane region" description="Helical" evidence="5">
    <location>
        <begin position="268"/>
        <end position="289"/>
    </location>
</feature>
<evidence type="ECO:0000256" key="4">
    <source>
        <dbReference type="ARBA" id="ARBA00023136"/>
    </source>
</evidence>
<dbReference type="PANTHER" id="PTHR13285">
    <property type="entry name" value="ACYLTRANSFERASE"/>
    <property type="match status" value="1"/>
</dbReference>
<feature type="transmembrane region" description="Helical" evidence="5">
    <location>
        <begin position="296"/>
        <end position="315"/>
    </location>
</feature>
<evidence type="ECO:0000256" key="1">
    <source>
        <dbReference type="ARBA" id="ARBA00004141"/>
    </source>
</evidence>
<evidence type="ECO:0000313" key="7">
    <source>
        <dbReference type="Proteomes" id="UP000318821"/>
    </source>
</evidence>
<keyword evidence="6" id="KW-0808">Transferase</keyword>
<evidence type="ECO:0000256" key="5">
    <source>
        <dbReference type="SAM" id="Phobius"/>
    </source>
</evidence>
<evidence type="ECO:0000313" key="6">
    <source>
        <dbReference type="EMBL" id="TPP41745.1"/>
    </source>
</evidence>
<dbReference type="InterPro" id="IPR051085">
    <property type="entry name" value="MB_O-acyltransferase"/>
</dbReference>
<keyword evidence="2 5" id="KW-0812">Transmembrane</keyword>
<feature type="transmembrane region" description="Helical" evidence="5">
    <location>
        <begin position="540"/>
        <end position="561"/>
    </location>
</feature>
<dbReference type="VEuPathDB" id="TriTrypDB:LdCL_190019400"/>
<feature type="transmembrane region" description="Helical" evidence="5">
    <location>
        <begin position="613"/>
        <end position="630"/>
    </location>
</feature>
<keyword evidence="6" id="KW-0012">Acyltransferase</keyword>
<feature type="transmembrane region" description="Helical" evidence="5">
    <location>
        <begin position="636"/>
        <end position="657"/>
    </location>
</feature>
<dbReference type="GO" id="GO:0016746">
    <property type="term" value="F:acyltransferase activity"/>
    <property type="evidence" value="ECO:0007669"/>
    <property type="project" value="UniProtKB-KW"/>
</dbReference>
<evidence type="ECO:0000256" key="2">
    <source>
        <dbReference type="ARBA" id="ARBA00022692"/>
    </source>
</evidence>
<gene>
    <name evidence="6" type="ORF">CGC20_8650</name>
</gene>
<feature type="transmembrane region" description="Helical" evidence="5">
    <location>
        <begin position="441"/>
        <end position="462"/>
    </location>
</feature>
<evidence type="ECO:0000256" key="3">
    <source>
        <dbReference type="ARBA" id="ARBA00022989"/>
    </source>
</evidence>
<dbReference type="InterPro" id="IPR004299">
    <property type="entry name" value="MBOAT_fam"/>
</dbReference>
<organism evidence="6 7">
    <name type="scientific">Leishmania donovani</name>
    <dbReference type="NCBI Taxonomy" id="5661"/>
    <lineage>
        <taxon>Eukaryota</taxon>
        <taxon>Discoba</taxon>
        <taxon>Euglenozoa</taxon>
        <taxon>Kinetoplastea</taxon>
        <taxon>Metakinetoplastina</taxon>
        <taxon>Trypanosomatida</taxon>
        <taxon>Trypanosomatidae</taxon>
        <taxon>Leishmaniinae</taxon>
        <taxon>Leishmania</taxon>
    </lineage>
</organism>
<dbReference type="EMBL" id="RHLD01000033">
    <property type="protein sequence ID" value="TPP41745.1"/>
    <property type="molecule type" value="Genomic_DNA"/>
</dbReference>
<comment type="subcellular location">
    <subcellularLocation>
        <location evidence="1">Membrane</location>
        <topology evidence="1">Multi-pass membrane protein</topology>
    </subcellularLocation>
</comment>
<proteinExistence type="predicted"/>
<accession>A0A504X241</accession>
<dbReference type="VEuPathDB" id="TriTrypDB:LdBPK_191370.1"/>
<keyword evidence="3 5" id="KW-1133">Transmembrane helix</keyword>
<reference evidence="7" key="1">
    <citation type="submission" date="2019-02" db="EMBL/GenBank/DDBJ databases">
        <title>FDA dAtabase for Regulatory Grade micrObial Sequences (FDA-ARGOS): Supporting development and validation of Infectious Disease Dx tests.</title>
        <authorList>
            <person name="Duncan R."/>
            <person name="Fisher C."/>
            <person name="Tallon L."/>
            <person name="Sadzewicz L."/>
            <person name="Sengamalay N."/>
            <person name="Ott S."/>
            <person name="Godinez A."/>
            <person name="Nagaraj S."/>
            <person name="Vavikolanu K."/>
            <person name="Vyas G."/>
            <person name="Nadendla S."/>
            <person name="Aluvathingal J."/>
            <person name="Sichtig H."/>
        </authorList>
    </citation>
    <scope>NUCLEOTIDE SEQUENCE [LARGE SCALE GENOMIC DNA]</scope>
    <source>
        <strain evidence="7">FDAARGOS_360</strain>
    </source>
</reference>
<feature type="transmembrane region" description="Helical" evidence="5">
    <location>
        <begin position="84"/>
        <end position="104"/>
    </location>
</feature>